<protein>
    <submittedName>
        <fullName evidence="9">Outer membrane protein transport protein</fullName>
    </submittedName>
</protein>
<keyword evidence="6" id="KW-0472">Membrane</keyword>
<dbReference type="SUPFAM" id="SSF56935">
    <property type="entry name" value="Porins"/>
    <property type="match status" value="1"/>
</dbReference>
<dbReference type="RefSeq" id="WP_174539254.1">
    <property type="nucleotide sequence ID" value="NZ_WHUT02000001.1"/>
</dbReference>
<evidence type="ECO:0000313" key="10">
    <source>
        <dbReference type="Proteomes" id="UP000484076"/>
    </source>
</evidence>
<dbReference type="AlphaFoldDB" id="A0A8X8GW60"/>
<organism evidence="9 10">
    <name type="scientific">Fertoeibacter niger</name>
    <dbReference type="NCBI Taxonomy" id="2656921"/>
    <lineage>
        <taxon>Bacteria</taxon>
        <taxon>Pseudomonadati</taxon>
        <taxon>Pseudomonadota</taxon>
        <taxon>Alphaproteobacteria</taxon>
        <taxon>Rhodobacterales</taxon>
        <taxon>Paracoccaceae</taxon>
        <taxon>Fertoeibacter</taxon>
    </lineage>
</organism>
<comment type="caution">
    <text evidence="9">The sequence shown here is derived from an EMBL/GenBank/DDBJ whole genome shotgun (WGS) entry which is preliminary data.</text>
</comment>
<sequence>MKRVVLTLGAVALTTGAAAAGGIDRSRIGYGILFEPGSYVELSFSHVSPKVTGTYAPGLGGGSTGDMAGDYTSLSLALKQDITEKLSFGVFVNSPYGADASYGSGVYTGLDAEWKSQQLAAVLRYEVSPGVSVYGGARYVESSAEITIPDALIRGGLAGSGDPLGMALAAGAPPGSLTYTANGARDGDVGYILGAAYEKPEIALRVGLTYESGLTHKLATTENIPAFGLVPGTTPFPDSTTTIEMPQTITLDFQSGVAKDTLVFGSIRWSEWSVWEVRPAGYESLTGDNVTDFENDVITYQLGVGRKINDNFSVFARLGYEDAKGGISSRLSPTDGMKSIGIGGTYTKDAVKITAGIEYVELGDAVDGSGTQFSGSKAMGFGLSVGYRF</sequence>
<evidence type="ECO:0000313" key="9">
    <source>
        <dbReference type="EMBL" id="NUB43003.1"/>
    </source>
</evidence>
<evidence type="ECO:0000256" key="5">
    <source>
        <dbReference type="ARBA" id="ARBA00022729"/>
    </source>
</evidence>
<evidence type="ECO:0000256" key="4">
    <source>
        <dbReference type="ARBA" id="ARBA00022692"/>
    </source>
</evidence>
<keyword evidence="3" id="KW-1134">Transmembrane beta strand</keyword>
<dbReference type="GO" id="GO:0015483">
    <property type="term" value="F:long-chain fatty acid transporting porin activity"/>
    <property type="evidence" value="ECO:0007669"/>
    <property type="project" value="TreeGrafter"/>
</dbReference>
<name>A0A8X8GW60_9RHOB</name>
<evidence type="ECO:0000256" key="8">
    <source>
        <dbReference type="SAM" id="SignalP"/>
    </source>
</evidence>
<reference evidence="9" key="1">
    <citation type="submission" date="2020-05" db="EMBL/GenBank/DDBJ databases">
        <title>Fertoebacter nigrum gen. nov., sp. nov., a new member of the family Rhodobacteraceae.</title>
        <authorList>
            <person name="Szuroczki S."/>
            <person name="Abbaszade G."/>
            <person name="Buni D."/>
            <person name="Schumann P."/>
            <person name="Toth E."/>
        </authorList>
    </citation>
    <scope>NUCLEOTIDE SEQUENCE</scope>
    <source>
        <strain evidence="9">RG-N-1a</strain>
    </source>
</reference>
<evidence type="ECO:0000256" key="2">
    <source>
        <dbReference type="ARBA" id="ARBA00008163"/>
    </source>
</evidence>
<keyword evidence="4" id="KW-0812">Transmembrane</keyword>
<evidence type="ECO:0000256" key="3">
    <source>
        <dbReference type="ARBA" id="ARBA00022452"/>
    </source>
</evidence>
<keyword evidence="7" id="KW-0998">Cell outer membrane</keyword>
<evidence type="ECO:0000256" key="1">
    <source>
        <dbReference type="ARBA" id="ARBA00004571"/>
    </source>
</evidence>
<keyword evidence="10" id="KW-1185">Reference proteome</keyword>
<dbReference type="EMBL" id="WHUT02000001">
    <property type="protein sequence ID" value="NUB43003.1"/>
    <property type="molecule type" value="Genomic_DNA"/>
</dbReference>
<evidence type="ECO:0000256" key="7">
    <source>
        <dbReference type="ARBA" id="ARBA00023237"/>
    </source>
</evidence>
<feature type="signal peptide" evidence="8">
    <location>
        <begin position="1"/>
        <end position="19"/>
    </location>
</feature>
<keyword evidence="5 8" id="KW-0732">Signal</keyword>
<dbReference type="PANTHER" id="PTHR35093:SF8">
    <property type="entry name" value="OUTER MEMBRANE PROTEIN NMB0088-RELATED"/>
    <property type="match status" value="1"/>
</dbReference>
<gene>
    <name evidence="9" type="ORF">GEU84_001280</name>
</gene>
<feature type="chain" id="PRO_5036452185" evidence="8">
    <location>
        <begin position="20"/>
        <end position="389"/>
    </location>
</feature>
<dbReference type="Gene3D" id="2.40.160.60">
    <property type="entry name" value="Outer membrane protein transport protein (OMPP1/FadL/TodX)"/>
    <property type="match status" value="1"/>
</dbReference>
<dbReference type="Pfam" id="PF03349">
    <property type="entry name" value="Toluene_X"/>
    <property type="match status" value="1"/>
</dbReference>
<dbReference type="PANTHER" id="PTHR35093">
    <property type="entry name" value="OUTER MEMBRANE PROTEIN NMB0088-RELATED"/>
    <property type="match status" value="1"/>
</dbReference>
<comment type="subcellular location">
    <subcellularLocation>
        <location evidence="1">Cell outer membrane</location>
        <topology evidence="1">Multi-pass membrane protein</topology>
    </subcellularLocation>
</comment>
<accession>A0A8X8GW60</accession>
<proteinExistence type="inferred from homology"/>
<dbReference type="GO" id="GO:0009279">
    <property type="term" value="C:cell outer membrane"/>
    <property type="evidence" value="ECO:0007669"/>
    <property type="project" value="UniProtKB-SubCell"/>
</dbReference>
<comment type="similarity">
    <text evidence="2">Belongs to the OmpP1/FadL family.</text>
</comment>
<dbReference type="Proteomes" id="UP000484076">
    <property type="component" value="Unassembled WGS sequence"/>
</dbReference>
<dbReference type="InterPro" id="IPR005017">
    <property type="entry name" value="OMPP1/FadL/TodX"/>
</dbReference>
<evidence type="ECO:0000256" key="6">
    <source>
        <dbReference type="ARBA" id="ARBA00023136"/>
    </source>
</evidence>